<gene>
    <name evidence="1" type="ORF">A3Q56_02899</name>
</gene>
<evidence type="ECO:0000313" key="2">
    <source>
        <dbReference type="Proteomes" id="UP000078046"/>
    </source>
</evidence>
<sequence length="240" mass="28432">MNHFIDCSFEIYNKYINMYKSNSNNCIDESDDCEDEIVRKMSTLTNKSKWSRKRSVSDPTNINRTMEHNSLGLSNSFSGIDSSKIINTNSIYHFKSSKNIVITPDPYLDDSQDDKSSNPSIRTIHIAFSSYFDYYNTDEDSLYSDSTSMSDLTDSTKSINAYQISNRKVTFAPDDQLVDYREIDTQDPDYKQYVRCYWEHYAVDAWRFKTRVKKFEDQFHQFFTKEHRDNHYTKYLKDPE</sequence>
<reference evidence="1 2" key="1">
    <citation type="submission" date="2016-04" db="EMBL/GenBank/DDBJ databases">
        <title>The genome of Intoshia linei affirms orthonectids as highly simplified spiralians.</title>
        <authorList>
            <person name="Mikhailov K.V."/>
            <person name="Slusarev G.S."/>
            <person name="Nikitin M.A."/>
            <person name="Logacheva M.D."/>
            <person name="Penin A."/>
            <person name="Aleoshin V."/>
            <person name="Panchin Y.V."/>
        </authorList>
    </citation>
    <scope>NUCLEOTIDE SEQUENCE [LARGE SCALE GENOMIC DNA]</scope>
    <source>
        <strain evidence="1">Intl2013</strain>
        <tissue evidence="1">Whole animal</tissue>
    </source>
</reference>
<keyword evidence="2" id="KW-1185">Reference proteome</keyword>
<proteinExistence type="predicted"/>
<organism evidence="1 2">
    <name type="scientific">Intoshia linei</name>
    <dbReference type="NCBI Taxonomy" id="1819745"/>
    <lineage>
        <taxon>Eukaryota</taxon>
        <taxon>Metazoa</taxon>
        <taxon>Spiralia</taxon>
        <taxon>Lophotrochozoa</taxon>
        <taxon>Mesozoa</taxon>
        <taxon>Orthonectida</taxon>
        <taxon>Rhopaluridae</taxon>
        <taxon>Intoshia</taxon>
    </lineage>
</organism>
<dbReference type="AlphaFoldDB" id="A0A177B507"/>
<protein>
    <submittedName>
        <fullName evidence="1">Uncharacterized protein</fullName>
    </submittedName>
</protein>
<dbReference type="OrthoDB" id="6425442at2759"/>
<comment type="caution">
    <text evidence="1">The sequence shown here is derived from an EMBL/GenBank/DDBJ whole genome shotgun (WGS) entry which is preliminary data.</text>
</comment>
<accession>A0A177B507</accession>
<name>A0A177B507_9BILA</name>
<evidence type="ECO:0000313" key="1">
    <source>
        <dbReference type="EMBL" id="OAF69359.1"/>
    </source>
</evidence>
<dbReference type="Proteomes" id="UP000078046">
    <property type="component" value="Unassembled WGS sequence"/>
</dbReference>
<dbReference type="EMBL" id="LWCA01000294">
    <property type="protein sequence ID" value="OAF69359.1"/>
    <property type="molecule type" value="Genomic_DNA"/>
</dbReference>